<dbReference type="AlphaFoldDB" id="G3J019"/>
<gene>
    <name evidence="1" type="ORF">Mettu_3687</name>
</gene>
<dbReference type="EMBL" id="JH109153">
    <property type="protein sequence ID" value="EGW20541.1"/>
    <property type="molecule type" value="Genomic_DNA"/>
</dbReference>
<evidence type="ECO:0008006" key="3">
    <source>
        <dbReference type="Google" id="ProtNLM"/>
    </source>
</evidence>
<dbReference type="HOGENOM" id="CLU_2955315_0_0_6"/>
<accession>G3J019</accession>
<dbReference type="STRING" id="697282.Mettu_3687"/>
<evidence type="ECO:0000313" key="1">
    <source>
        <dbReference type="EMBL" id="EGW20541.1"/>
    </source>
</evidence>
<protein>
    <recommendedName>
        <fullName evidence="3">DUF2934 family protein</fullName>
    </recommendedName>
</protein>
<proteinExistence type="predicted"/>
<organism evidence="1 2">
    <name type="scientific">Methylobacter tundripaludum (strain ATCC BAA-1195 / DSM 17260 / SV96)</name>
    <dbReference type="NCBI Taxonomy" id="697282"/>
    <lineage>
        <taxon>Bacteria</taxon>
        <taxon>Pseudomonadati</taxon>
        <taxon>Pseudomonadota</taxon>
        <taxon>Gammaproteobacteria</taxon>
        <taxon>Methylococcales</taxon>
        <taxon>Methylococcaceae</taxon>
        <taxon>Methylobacter</taxon>
    </lineage>
</organism>
<dbReference type="eggNOG" id="ENOG5031QH3">
    <property type="taxonomic scope" value="Bacteria"/>
</dbReference>
<sequence length="59" mass="7261">MQKSNKRVIDREELQKMIAERAYCKAEKRGFVVGHEMEDWLEAESEIKNQYFYWFQDVE</sequence>
<evidence type="ECO:0000313" key="2">
    <source>
        <dbReference type="Proteomes" id="UP000004664"/>
    </source>
</evidence>
<name>G3J019_METTV</name>
<keyword evidence="2" id="KW-1185">Reference proteome</keyword>
<dbReference type="Proteomes" id="UP000004664">
    <property type="component" value="Unassembled WGS sequence"/>
</dbReference>
<dbReference type="InterPro" id="IPR021327">
    <property type="entry name" value="DUF2934"/>
</dbReference>
<dbReference type="Pfam" id="PF11154">
    <property type="entry name" value="DUF2934"/>
    <property type="match status" value="1"/>
</dbReference>
<reference evidence="1 2" key="1">
    <citation type="submission" date="2011-06" db="EMBL/GenBank/DDBJ databases">
        <title>Genomic sequence of Methylobacter tundripaludum SV96.</title>
        <authorList>
            <consortium name="US DOE Joint Genome Institute"/>
            <person name="Lucas S."/>
            <person name="Han J."/>
            <person name="Lapidus A."/>
            <person name="Cheng J.-F."/>
            <person name="Goodwin L."/>
            <person name="Pitluck S."/>
            <person name="Held B."/>
            <person name="Detter J.C."/>
            <person name="Han C."/>
            <person name="Tapia R."/>
            <person name="Land M."/>
            <person name="Hauser L."/>
            <person name="Kyrpides N."/>
            <person name="Ivanova N."/>
            <person name="Ovchinnikova G."/>
            <person name="Pagani I."/>
            <person name="Klotz M.G."/>
            <person name="Dispirito A.A."/>
            <person name="Murrell J.C."/>
            <person name="Dunfield P."/>
            <person name="Kalyuzhnaya M.G."/>
            <person name="Svenning M."/>
            <person name="Trotsenko Y.A."/>
            <person name="Stein L.Y."/>
            <person name="Woyke T."/>
        </authorList>
    </citation>
    <scope>NUCLEOTIDE SEQUENCE [LARGE SCALE GENOMIC DNA]</scope>
    <source>
        <strain evidence="2">ATCC BAA-1195 / DSM 17260 / SV96</strain>
    </source>
</reference>